<dbReference type="Proteomes" id="UP001283361">
    <property type="component" value="Unassembled WGS sequence"/>
</dbReference>
<comment type="caution">
    <text evidence="1">The sequence shown here is derived from an EMBL/GenBank/DDBJ whole genome shotgun (WGS) entry which is preliminary data.</text>
</comment>
<name>A0AAE1DAK5_9GAST</name>
<evidence type="ECO:0000313" key="2">
    <source>
        <dbReference type="Proteomes" id="UP001283361"/>
    </source>
</evidence>
<dbReference type="EMBL" id="JAWDGP010004565">
    <property type="protein sequence ID" value="KAK3763382.1"/>
    <property type="molecule type" value="Genomic_DNA"/>
</dbReference>
<keyword evidence="2" id="KW-1185">Reference proteome</keyword>
<accession>A0AAE1DAK5</accession>
<proteinExistence type="predicted"/>
<reference evidence="1" key="1">
    <citation type="journal article" date="2023" name="G3 (Bethesda)">
        <title>A reference genome for the long-term kleptoplast-retaining sea slug Elysia crispata morphotype clarki.</title>
        <authorList>
            <person name="Eastman K.E."/>
            <person name="Pendleton A.L."/>
            <person name="Shaikh M.A."/>
            <person name="Suttiyut T."/>
            <person name="Ogas R."/>
            <person name="Tomko P."/>
            <person name="Gavelis G."/>
            <person name="Widhalm J.R."/>
            <person name="Wisecaver J.H."/>
        </authorList>
    </citation>
    <scope>NUCLEOTIDE SEQUENCE</scope>
    <source>
        <strain evidence="1">ECLA1</strain>
    </source>
</reference>
<evidence type="ECO:0000313" key="1">
    <source>
        <dbReference type="EMBL" id="KAK3763382.1"/>
    </source>
</evidence>
<protein>
    <submittedName>
        <fullName evidence="1">Uncharacterized protein</fullName>
    </submittedName>
</protein>
<sequence>MSPPWRQRRRRNPVSSEDIRWASATLLPVAVQFTGAPAAPSNSEATTTDEPPAAETEVNTASDVIAVADVTTVFGFPD</sequence>
<dbReference type="AlphaFoldDB" id="A0AAE1DAK5"/>
<gene>
    <name evidence="1" type="ORF">RRG08_042172</name>
</gene>
<organism evidence="1 2">
    <name type="scientific">Elysia crispata</name>
    <name type="common">lettuce slug</name>
    <dbReference type="NCBI Taxonomy" id="231223"/>
    <lineage>
        <taxon>Eukaryota</taxon>
        <taxon>Metazoa</taxon>
        <taxon>Spiralia</taxon>
        <taxon>Lophotrochozoa</taxon>
        <taxon>Mollusca</taxon>
        <taxon>Gastropoda</taxon>
        <taxon>Heterobranchia</taxon>
        <taxon>Euthyneura</taxon>
        <taxon>Panpulmonata</taxon>
        <taxon>Sacoglossa</taxon>
        <taxon>Placobranchoidea</taxon>
        <taxon>Plakobranchidae</taxon>
        <taxon>Elysia</taxon>
    </lineage>
</organism>